<dbReference type="GO" id="GO:0005737">
    <property type="term" value="C:cytoplasm"/>
    <property type="evidence" value="ECO:0007669"/>
    <property type="project" value="TreeGrafter"/>
</dbReference>
<dbReference type="AlphaFoldDB" id="A0A0C3SBH0"/>
<dbReference type="EMBL" id="KN840487">
    <property type="protein sequence ID" value="KIP07955.1"/>
    <property type="molecule type" value="Genomic_DNA"/>
</dbReference>
<evidence type="ECO:0000313" key="4">
    <source>
        <dbReference type="EMBL" id="KIP07955.1"/>
    </source>
</evidence>
<dbReference type="EC" id="4.2.1.130" evidence="1"/>
<evidence type="ECO:0000313" key="5">
    <source>
        <dbReference type="Proteomes" id="UP000053257"/>
    </source>
</evidence>
<dbReference type="GO" id="GO:0019172">
    <property type="term" value="F:glyoxalase III activity"/>
    <property type="evidence" value="ECO:0007669"/>
    <property type="project" value="UniProtKB-EC"/>
</dbReference>
<sequence>MSITGKVLIVVSDAASFTLQHKDGTTSEEDTGIFMQELTKPLAKLLAAGYSVTFASPQGKGPTIDPSSQSTFGAYLGNWFAKHRDQKLIAEIKADNDFDDPRPLASLTEEELATFSGIFIPGGHAPLTDLGDNPDLGRILWHFHQNDKPTASLCHGPFALLSTKYAPGSAGFAYEGYRITSSSDAEEGFVEMMKDGTIPTTVESTLASADVEMVTGMGQMVGSITVDRELITGSNPMAARGLGQRFVQMLMDEPVRE</sequence>
<protein>
    <recommendedName>
        <fullName evidence="1">D-lactate dehydratase</fullName>
        <ecNumber evidence="1">4.2.1.130</ecNumber>
    </recommendedName>
</protein>
<dbReference type="PANTHER" id="PTHR48094">
    <property type="entry name" value="PROTEIN/NUCLEIC ACID DEGLYCASE DJ-1-RELATED"/>
    <property type="match status" value="1"/>
</dbReference>
<organism evidence="4 5">
    <name type="scientific">Phlebiopsis gigantea (strain 11061_1 CR5-6)</name>
    <name type="common">White-rot fungus</name>
    <name type="synonym">Peniophora gigantea</name>
    <dbReference type="NCBI Taxonomy" id="745531"/>
    <lineage>
        <taxon>Eukaryota</taxon>
        <taxon>Fungi</taxon>
        <taxon>Dikarya</taxon>
        <taxon>Basidiomycota</taxon>
        <taxon>Agaricomycotina</taxon>
        <taxon>Agaricomycetes</taxon>
        <taxon>Polyporales</taxon>
        <taxon>Phanerochaetaceae</taxon>
        <taxon>Phlebiopsis</taxon>
    </lineage>
</organism>
<keyword evidence="5" id="KW-1185">Reference proteome</keyword>
<name>A0A0C3SBH0_PHLG1</name>
<dbReference type="HOGENOM" id="CLU_070319_0_0_1"/>
<reference evidence="4 5" key="1">
    <citation type="journal article" date="2014" name="PLoS Genet.">
        <title>Analysis of the Phlebiopsis gigantea genome, transcriptome and secretome provides insight into its pioneer colonization strategies of wood.</title>
        <authorList>
            <person name="Hori C."/>
            <person name="Ishida T."/>
            <person name="Igarashi K."/>
            <person name="Samejima M."/>
            <person name="Suzuki H."/>
            <person name="Master E."/>
            <person name="Ferreira P."/>
            <person name="Ruiz-Duenas F.J."/>
            <person name="Held B."/>
            <person name="Canessa P."/>
            <person name="Larrondo L.F."/>
            <person name="Schmoll M."/>
            <person name="Druzhinina I.S."/>
            <person name="Kubicek C.P."/>
            <person name="Gaskell J.A."/>
            <person name="Kersten P."/>
            <person name="St John F."/>
            <person name="Glasner J."/>
            <person name="Sabat G."/>
            <person name="Splinter BonDurant S."/>
            <person name="Syed K."/>
            <person name="Yadav J."/>
            <person name="Mgbeahuruike A.C."/>
            <person name="Kovalchuk A."/>
            <person name="Asiegbu F.O."/>
            <person name="Lackner G."/>
            <person name="Hoffmeister D."/>
            <person name="Rencoret J."/>
            <person name="Gutierrez A."/>
            <person name="Sun H."/>
            <person name="Lindquist E."/>
            <person name="Barry K."/>
            <person name="Riley R."/>
            <person name="Grigoriev I.V."/>
            <person name="Henrissat B."/>
            <person name="Kues U."/>
            <person name="Berka R.M."/>
            <person name="Martinez A.T."/>
            <person name="Covert S.F."/>
            <person name="Blanchette R.A."/>
            <person name="Cullen D."/>
        </authorList>
    </citation>
    <scope>NUCLEOTIDE SEQUENCE [LARGE SCALE GENOMIC DNA]</scope>
    <source>
        <strain evidence="4 5">11061_1 CR5-6</strain>
    </source>
</reference>
<gene>
    <name evidence="4" type="ORF">PHLGIDRAFT_104993</name>
</gene>
<dbReference type="Pfam" id="PF01965">
    <property type="entry name" value="DJ-1_PfpI"/>
    <property type="match status" value="1"/>
</dbReference>
<dbReference type="STRING" id="745531.A0A0C3SBH0"/>
<dbReference type="InterPro" id="IPR029062">
    <property type="entry name" value="Class_I_gatase-like"/>
</dbReference>
<dbReference type="OrthoDB" id="543156at2759"/>
<dbReference type="InterPro" id="IPR002818">
    <property type="entry name" value="DJ-1/PfpI"/>
</dbReference>
<feature type="domain" description="DJ-1/PfpI" evidence="3">
    <location>
        <begin position="37"/>
        <end position="239"/>
    </location>
</feature>
<comment type="catalytic activity">
    <reaction evidence="2">
        <text>methylglyoxal + H2O = (R)-lactate + H(+)</text>
        <dbReference type="Rhea" id="RHEA:27754"/>
        <dbReference type="ChEBI" id="CHEBI:15377"/>
        <dbReference type="ChEBI" id="CHEBI:15378"/>
        <dbReference type="ChEBI" id="CHEBI:16004"/>
        <dbReference type="ChEBI" id="CHEBI:17158"/>
        <dbReference type="EC" id="4.2.1.130"/>
    </reaction>
</comment>
<dbReference type="SUPFAM" id="SSF52317">
    <property type="entry name" value="Class I glutamine amidotransferase-like"/>
    <property type="match status" value="1"/>
</dbReference>
<dbReference type="PANTHER" id="PTHR48094:SF22">
    <property type="entry name" value="DJ-1_PFPI DOMAIN-CONTAINING PROTEIN"/>
    <property type="match status" value="1"/>
</dbReference>
<accession>A0A0C3SBH0</accession>
<proteinExistence type="predicted"/>
<dbReference type="Proteomes" id="UP000053257">
    <property type="component" value="Unassembled WGS sequence"/>
</dbReference>
<dbReference type="InterPro" id="IPR050325">
    <property type="entry name" value="Prot/Nucl_acid_deglycase"/>
</dbReference>
<evidence type="ECO:0000256" key="1">
    <source>
        <dbReference type="ARBA" id="ARBA00013134"/>
    </source>
</evidence>
<evidence type="ECO:0000259" key="3">
    <source>
        <dbReference type="Pfam" id="PF01965"/>
    </source>
</evidence>
<dbReference type="CDD" id="cd03141">
    <property type="entry name" value="GATase1_Hsp31_like"/>
    <property type="match status" value="1"/>
</dbReference>
<dbReference type="GO" id="GO:0019243">
    <property type="term" value="P:methylglyoxal catabolic process to D-lactate via S-lactoyl-glutathione"/>
    <property type="evidence" value="ECO:0007669"/>
    <property type="project" value="TreeGrafter"/>
</dbReference>
<evidence type="ECO:0000256" key="2">
    <source>
        <dbReference type="ARBA" id="ARBA00048082"/>
    </source>
</evidence>
<dbReference type="Gene3D" id="3.40.50.880">
    <property type="match status" value="1"/>
</dbReference>